<proteinExistence type="predicted"/>
<evidence type="ECO:0000313" key="3">
    <source>
        <dbReference type="Proteomes" id="UP001290861"/>
    </source>
</evidence>
<comment type="caution">
    <text evidence="2">The sequence shown here is derived from an EMBL/GenBank/DDBJ whole genome shotgun (WGS) entry which is preliminary data.</text>
</comment>
<feature type="signal peptide" evidence="1">
    <location>
        <begin position="1"/>
        <end position="21"/>
    </location>
</feature>
<organism evidence="2 3">
    <name type="scientific">Pontiella agarivorans</name>
    <dbReference type="NCBI Taxonomy" id="3038953"/>
    <lineage>
        <taxon>Bacteria</taxon>
        <taxon>Pseudomonadati</taxon>
        <taxon>Kiritimatiellota</taxon>
        <taxon>Kiritimatiellia</taxon>
        <taxon>Kiritimatiellales</taxon>
        <taxon>Pontiellaceae</taxon>
        <taxon>Pontiella</taxon>
    </lineage>
</organism>
<gene>
    <name evidence="2" type="ORF">P9H32_13985</name>
</gene>
<keyword evidence="1" id="KW-0732">Signal</keyword>
<reference evidence="2 3" key="1">
    <citation type="journal article" date="2024" name="Appl. Environ. Microbiol.">
        <title>Pontiella agarivorans sp. nov., a novel marine anaerobic bacterium capable of degrading macroalgal polysaccharides and fixing nitrogen.</title>
        <authorList>
            <person name="Liu N."/>
            <person name="Kivenson V."/>
            <person name="Peng X."/>
            <person name="Cui Z."/>
            <person name="Lankiewicz T.S."/>
            <person name="Gosselin K.M."/>
            <person name="English C.J."/>
            <person name="Blair E.M."/>
            <person name="O'Malley M.A."/>
            <person name="Valentine D.L."/>
        </authorList>
    </citation>
    <scope>NUCLEOTIDE SEQUENCE [LARGE SCALE GENOMIC DNA]</scope>
    <source>
        <strain evidence="2 3">NLcol2</strain>
    </source>
</reference>
<keyword evidence="3" id="KW-1185">Reference proteome</keyword>
<dbReference type="EMBL" id="JARVCO010000012">
    <property type="protein sequence ID" value="MDZ8119734.1"/>
    <property type="molecule type" value="Genomic_DNA"/>
</dbReference>
<feature type="chain" id="PRO_5045097219" evidence="1">
    <location>
        <begin position="22"/>
        <end position="256"/>
    </location>
</feature>
<evidence type="ECO:0000313" key="2">
    <source>
        <dbReference type="EMBL" id="MDZ8119734.1"/>
    </source>
</evidence>
<protein>
    <submittedName>
        <fullName evidence="2">DUF3108 domain-containing protein</fullName>
    </submittedName>
</protein>
<accession>A0ABU5MZY4</accession>
<dbReference type="InterPro" id="IPR021457">
    <property type="entry name" value="DUF3108"/>
</dbReference>
<dbReference type="Pfam" id="PF11306">
    <property type="entry name" value="DUF3108"/>
    <property type="match status" value="1"/>
</dbReference>
<sequence length="256" mass="29203">MMKRKSFLSGLFSLSFLPVFSYGGESANPLKPPFEPGEKLKYSLGWQFIVAGYATLEVLPDEELDGVKLRSFQMQAKTRKVVDSIFKVRDTLSSLTTFDVGRSMGYSKIQREGKTKRDITVDFDWENLEAHYFEARKQKSQTTPILENTLDPLSAFYFVRQQKLEVGKTIEGPMTDGKRCKIARIEVKERKTIKVNGRKYDCFRLKPDISDVGGVFEKSKDAKIEIWCTADHRHIPVLLKSKVAVGSFKAELIPDE</sequence>
<evidence type="ECO:0000256" key="1">
    <source>
        <dbReference type="SAM" id="SignalP"/>
    </source>
</evidence>
<dbReference type="RefSeq" id="WP_322609517.1">
    <property type="nucleotide sequence ID" value="NZ_JARVCO010000012.1"/>
</dbReference>
<dbReference type="Proteomes" id="UP001290861">
    <property type="component" value="Unassembled WGS sequence"/>
</dbReference>
<name>A0ABU5MZY4_9BACT</name>